<protein>
    <recommendedName>
        <fullName evidence="2">Ras-associating domain-containing protein</fullName>
    </recommendedName>
</protein>
<proteinExistence type="predicted"/>
<gene>
    <name evidence="3" type="ORF">HGM15179_020535</name>
</gene>
<dbReference type="PROSITE" id="PS50200">
    <property type="entry name" value="RA"/>
    <property type="match status" value="1"/>
</dbReference>
<organism evidence="3 4">
    <name type="scientific">Zosterops borbonicus</name>
    <dbReference type="NCBI Taxonomy" id="364589"/>
    <lineage>
        <taxon>Eukaryota</taxon>
        <taxon>Metazoa</taxon>
        <taxon>Chordata</taxon>
        <taxon>Craniata</taxon>
        <taxon>Vertebrata</taxon>
        <taxon>Euteleostomi</taxon>
        <taxon>Archelosauria</taxon>
        <taxon>Archosauria</taxon>
        <taxon>Dinosauria</taxon>
        <taxon>Saurischia</taxon>
        <taxon>Theropoda</taxon>
        <taxon>Coelurosauria</taxon>
        <taxon>Aves</taxon>
        <taxon>Neognathae</taxon>
        <taxon>Neoaves</taxon>
        <taxon>Telluraves</taxon>
        <taxon>Australaves</taxon>
        <taxon>Passeriformes</taxon>
        <taxon>Sylvioidea</taxon>
        <taxon>Zosteropidae</taxon>
        <taxon>Zosterops</taxon>
    </lineage>
</organism>
<dbReference type="InterPro" id="IPR029071">
    <property type="entry name" value="Ubiquitin-like_domsf"/>
</dbReference>
<feature type="non-terminal residue" evidence="3">
    <location>
        <position position="1"/>
    </location>
</feature>
<feature type="compositionally biased region" description="Polar residues" evidence="1">
    <location>
        <begin position="43"/>
        <end position="54"/>
    </location>
</feature>
<dbReference type="SUPFAM" id="SSF54236">
    <property type="entry name" value="Ubiquitin-like"/>
    <property type="match status" value="1"/>
</dbReference>
<dbReference type="SMART" id="SM00314">
    <property type="entry name" value="RA"/>
    <property type="match status" value="1"/>
</dbReference>
<feature type="compositionally biased region" description="Pro residues" evidence="1">
    <location>
        <begin position="61"/>
        <end position="72"/>
    </location>
</feature>
<dbReference type="Proteomes" id="UP000796761">
    <property type="component" value="Unassembled WGS sequence"/>
</dbReference>
<comment type="caution">
    <text evidence="3">The sequence shown here is derived from an EMBL/GenBank/DDBJ whole genome shotgun (WGS) entry which is preliminary data.</text>
</comment>
<dbReference type="EMBL" id="SWJQ01002382">
    <property type="protein sequence ID" value="TRZ06572.1"/>
    <property type="molecule type" value="Genomic_DNA"/>
</dbReference>
<dbReference type="PANTHER" id="PTHR16027">
    <property type="entry name" value="DILUTE DOMAIN-CONTAINING PROTEIN YPR089W"/>
    <property type="match status" value="1"/>
</dbReference>
<accession>A0A8K1D7S7</accession>
<dbReference type="AlphaFoldDB" id="A0A8K1D7S7"/>
<dbReference type="GO" id="GO:0007165">
    <property type="term" value="P:signal transduction"/>
    <property type="evidence" value="ECO:0007669"/>
    <property type="project" value="InterPro"/>
</dbReference>
<dbReference type="GO" id="GO:0051020">
    <property type="term" value="F:GTPase binding"/>
    <property type="evidence" value="ECO:0007669"/>
    <property type="project" value="TreeGrafter"/>
</dbReference>
<evidence type="ECO:0000259" key="2">
    <source>
        <dbReference type="PROSITE" id="PS50200"/>
    </source>
</evidence>
<feature type="domain" description="Ras-associating" evidence="2">
    <location>
        <begin position="133"/>
        <end position="236"/>
    </location>
</feature>
<name>A0A8K1D7S7_9PASS</name>
<sequence>MLPEERKEGSPRFGKLHFPVGLWINSPKKRLAKMSRRWPSAGSVRSTSSDTPSRASDPCDPRPLPSATPPKAKPARHKRLSHLFHRATTSVTIVPAGVPSGPSTNRWGSEKKLCDLRHPSGGLQGTPDHEKPPPCILKIFGGAISRGANYKSVLATPRCSARQLVREALERYGLDPEDFGQFALCDVVGKPGTGGGAWQGEHLREVGDWERPLVLQELWKPKAGWSRRFEIRRRDEMHRGGDNGGDDEDSGTGPCPELEQDLESCDEALAVLDEVIMSTFQQSVYYLTK</sequence>
<dbReference type="PANTHER" id="PTHR16027:SF4">
    <property type="entry name" value="RAS-INTERACTING PROTEIN 1"/>
    <property type="match status" value="1"/>
</dbReference>
<dbReference type="InterPro" id="IPR000159">
    <property type="entry name" value="RA_dom"/>
</dbReference>
<dbReference type="GO" id="GO:0035024">
    <property type="term" value="P:negative regulation of Rho protein signal transduction"/>
    <property type="evidence" value="ECO:0007669"/>
    <property type="project" value="TreeGrafter"/>
</dbReference>
<evidence type="ECO:0000313" key="3">
    <source>
        <dbReference type="EMBL" id="TRZ06572.1"/>
    </source>
</evidence>
<dbReference type="InterPro" id="IPR052072">
    <property type="entry name" value="Vascular_dev_regulator"/>
</dbReference>
<dbReference type="Gene3D" id="3.10.20.90">
    <property type="entry name" value="Phosphatidylinositol 3-kinase Catalytic Subunit, Chain A, domain 1"/>
    <property type="match status" value="1"/>
</dbReference>
<feature type="region of interest" description="Disordered" evidence="1">
    <location>
        <begin position="33"/>
        <end position="78"/>
    </location>
</feature>
<evidence type="ECO:0000256" key="1">
    <source>
        <dbReference type="SAM" id="MobiDB-lite"/>
    </source>
</evidence>
<evidence type="ECO:0000313" key="4">
    <source>
        <dbReference type="Proteomes" id="UP000796761"/>
    </source>
</evidence>
<feature type="region of interest" description="Disordered" evidence="1">
    <location>
        <begin position="236"/>
        <end position="259"/>
    </location>
</feature>
<dbReference type="Pfam" id="PF00788">
    <property type="entry name" value="RA"/>
    <property type="match status" value="1"/>
</dbReference>
<reference evidence="3" key="1">
    <citation type="submission" date="2019-04" db="EMBL/GenBank/DDBJ databases">
        <title>Genome assembly of Zosterops borbonicus 15179.</title>
        <authorList>
            <person name="Leroy T."/>
            <person name="Anselmetti Y."/>
            <person name="Tilak M.-K."/>
            <person name="Nabholz B."/>
        </authorList>
    </citation>
    <scope>NUCLEOTIDE SEQUENCE</scope>
    <source>
        <strain evidence="3">HGM_15179</strain>
        <tissue evidence="3">Muscle</tissue>
    </source>
</reference>
<keyword evidence="4" id="KW-1185">Reference proteome</keyword>
<dbReference type="GO" id="GO:0001525">
    <property type="term" value="P:angiogenesis"/>
    <property type="evidence" value="ECO:0007669"/>
    <property type="project" value="TreeGrafter"/>
</dbReference>
<dbReference type="GO" id="GO:0005911">
    <property type="term" value="C:cell-cell junction"/>
    <property type="evidence" value="ECO:0007669"/>
    <property type="project" value="TreeGrafter"/>
</dbReference>
<dbReference type="OrthoDB" id="3908708at2759"/>